<gene>
    <name evidence="2" type="ORF">F383_18853</name>
</gene>
<organism evidence="2 3">
    <name type="scientific">Gossypium arboreum</name>
    <name type="common">Tree cotton</name>
    <name type="synonym">Gossypium nanking</name>
    <dbReference type="NCBI Taxonomy" id="29729"/>
    <lineage>
        <taxon>Eukaryota</taxon>
        <taxon>Viridiplantae</taxon>
        <taxon>Streptophyta</taxon>
        <taxon>Embryophyta</taxon>
        <taxon>Tracheophyta</taxon>
        <taxon>Spermatophyta</taxon>
        <taxon>Magnoliopsida</taxon>
        <taxon>eudicotyledons</taxon>
        <taxon>Gunneridae</taxon>
        <taxon>Pentapetalae</taxon>
        <taxon>rosids</taxon>
        <taxon>malvids</taxon>
        <taxon>Malvales</taxon>
        <taxon>Malvaceae</taxon>
        <taxon>Malvoideae</taxon>
        <taxon>Gossypium</taxon>
    </lineage>
</organism>
<evidence type="ECO:0000313" key="3">
    <source>
        <dbReference type="Proteomes" id="UP000032142"/>
    </source>
</evidence>
<reference evidence="3" key="1">
    <citation type="submission" date="2014-09" db="EMBL/GenBank/DDBJ databases">
        <authorList>
            <person name="Mudge J."/>
            <person name="Ramaraj T."/>
            <person name="Lindquist I.E."/>
            <person name="Bharti A.K."/>
            <person name="Sundararajan A."/>
            <person name="Cameron C.T."/>
            <person name="Woodward J.E."/>
            <person name="May G.D."/>
            <person name="Brubaker C."/>
            <person name="Broadhvest J."/>
            <person name="Wilkins T.A."/>
        </authorList>
    </citation>
    <scope>NUCLEOTIDE SEQUENCE</scope>
    <source>
        <strain evidence="3">cv. AKA8401</strain>
    </source>
</reference>
<sequence length="41" mass="4485">MAKQSVHTDLSHMAIRHARVSGHGILSLNRKVPQGTHGRVT</sequence>
<name>A0A0B0NJV6_GOSAR</name>
<keyword evidence="3" id="KW-1185">Reference proteome</keyword>
<dbReference type="Proteomes" id="UP000032142">
    <property type="component" value="Unassembled WGS sequence"/>
</dbReference>
<accession>A0A0B0NJV6</accession>
<protein>
    <submittedName>
        <fullName evidence="2">Uncharacterized protein</fullName>
    </submittedName>
</protein>
<evidence type="ECO:0000256" key="1">
    <source>
        <dbReference type="SAM" id="MobiDB-lite"/>
    </source>
</evidence>
<dbReference type="AlphaFoldDB" id="A0A0B0NJV6"/>
<evidence type="ECO:0000313" key="2">
    <source>
        <dbReference type="EMBL" id="KHG12937.1"/>
    </source>
</evidence>
<proteinExistence type="predicted"/>
<dbReference type="EMBL" id="KN398590">
    <property type="protein sequence ID" value="KHG12937.1"/>
    <property type="molecule type" value="Genomic_DNA"/>
</dbReference>
<feature type="region of interest" description="Disordered" evidence="1">
    <location>
        <begin position="1"/>
        <end position="41"/>
    </location>
</feature>